<evidence type="ECO:0000256" key="7">
    <source>
        <dbReference type="RuleBase" id="RU363032"/>
    </source>
</evidence>
<keyword evidence="6 7" id="KW-0472">Membrane</keyword>
<reference evidence="9 10" key="1">
    <citation type="submission" date="2020-02" db="EMBL/GenBank/DDBJ databases">
        <title>complete genome sequence of Rhodobacteraceae bacterium.</title>
        <authorList>
            <person name="Park J."/>
            <person name="Kim Y.-S."/>
            <person name="Kim K.-H."/>
        </authorList>
    </citation>
    <scope>NUCLEOTIDE SEQUENCE [LARGE SCALE GENOMIC DNA]</scope>
    <source>
        <strain evidence="9 10">RR4-56</strain>
    </source>
</reference>
<comment type="similarity">
    <text evidence="7">Belongs to the binding-protein-dependent transport system permease family.</text>
</comment>
<dbReference type="GO" id="GO:0005886">
    <property type="term" value="C:plasma membrane"/>
    <property type="evidence" value="ECO:0007669"/>
    <property type="project" value="UniProtKB-SubCell"/>
</dbReference>
<evidence type="ECO:0000256" key="2">
    <source>
        <dbReference type="ARBA" id="ARBA00022448"/>
    </source>
</evidence>
<keyword evidence="5 7" id="KW-1133">Transmembrane helix</keyword>
<feature type="transmembrane region" description="Helical" evidence="7">
    <location>
        <begin position="251"/>
        <end position="277"/>
    </location>
</feature>
<evidence type="ECO:0000259" key="8">
    <source>
        <dbReference type="PROSITE" id="PS50928"/>
    </source>
</evidence>
<name>A0A7L5C3Z9_9RHOB</name>
<protein>
    <submittedName>
        <fullName evidence="9">ABC transporter permease</fullName>
    </submittedName>
</protein>
<comment type="subcellular location">
    <subcellularLocation>
        <location evidence="1 7">Cell membrane</location>
        <topology evidence="1 7">Multi-pass membrane protein</topology>
    </subcellularLocation>
</comment>
<evidence type="ECO:0000256" key="3">
    <source>
        <dbReference type="ARBA" id="ARBA00022475"/>
    </source>
</evidence>
<feature type="domain" description="ABC transmembrane type-1" evidence="8">
    <location>
        <begin position="85"/>
        <end position="274"/>
    </location>
</feature>
<evidence type="ECO:0000313" key="10">
    <source>
        <dbReference type="Proteomes" id="UP000503336"/>
    </source>
</evidence>
<gene>
    <name evidence="9" type="ORF">G5B40_15140</name>
</gene>
<dbReference type="CDD" id="cd06261">
    <property type="entry name" value="TM_PBP2"/>
    <property type="match status" value="1"/>
</dbReference>
<sequence>MIGAAATPKTKIRRRRRRLPVVIVVAFVWLAVITLAAIFAHALAPHDMAAINLRARLLPPDPFGEYLLGTDDLGRDVFSRTLASVQTSLLIALLGTGIGALLGTVLGLVATHFRGLVDDLIMTLVDFQASMPFLIIALTMLAFFGNHFILFVLVVGLLGWERYARVVRSVTLVVQNQTYVLAVRQLGAGPLRLYLRHILPNVMNVIIVNMTLVFPEIILLESGLSFLGVGIQPPLTSLGSMLGFGRDYLTSAPWIALAPSAVLFFTALSISLVGDWLRDKLDPNLRSRAE</sequence>
<dbReference type="Pfam" id="PF12911">
    <property type="entry name" value="OppC_N"/>
    <property type="match status" value="1"/>
</dbReference>
<dbReference type="GO" id="GO:0055085">
    <property type="term" value="P:transmembrane transport"/>
    <property type="evidence" value="ECO:0007669"/>
    <property type="project" value="InterPro"/>
</dbReference>
<evidence type="ECO:0000256" key="4">
    <source>
        <dbReference type="ARBA" id="ARBA00022692"/>
    </source>
</evidence>
<feature type="transmembrane region" description="Helical" evidence="7">
    <location>
        <begin position="133"/>
        <end position="158"/>
    </location>
</feature>
<dbReference type="AlphaFoldDB" id="A0A7L5C3Z9"/>
<evidence type="ECO:0000256" key="1">
    <source>
        <dbReference type="ARBA" id="ARBA00004651"/>
    </source>
</evidence>
<dbReference type="InterPro" id="IPR000515">
    <property type="entry name" value="MetI-like"/>
</dbReference>
<dbReference type="RefSeq" id="WP_165100184.1">
    <property type="nucleotide sequence ID" value="NZ_CP049056.1"/>
</dbReference>
<keyword evidence="3" id="KW-1003">Cell membrane</keyword>
<dbReference type="SUPFAM" id="SSF161098">
    <property type="entry name" value="MetI-like"/>
    <property type="match status" value="1"/>
</dbReference>
<keyword evidence="2 7" id="KW-0813">Transport</keyword>
<evidence type="ECO:0000313" key="9">
    <source>
        <dbReference type="EMBL" id="QIE56649.1"/>
    </source>
</evidence>
<evidence type="ECO:0000256" key="6">
    <source>
        <dbReference type="ARBA" id="ARBA00023136"/>
    </source>
</evidence>
<dbReference type="EMBL" id="CP049056">
    <property type="protein sequence ID" value="QIE56649.1"/>
    <property type="molecule type" value="Genomic_DNA"/>
</dbReference>
<dbReference type="InterPro" id="IPR050366">
    <property type="entry name" value="BP-dependent_transpt_permease"/>
</dbReference>
<organism evidence="9 10">
    <name type="scientific">Pikeienuella piscinae</name>
    <dbReference type="NCBI Taxonomy" id="2748098"/>
    <lineage>
        <taxon>Bacteria</taxon>
        <taxon>Pseudomonadati</taxon>
        <taxon>Pseudomonadota</taxon>
        <taxon>Alphaproteobacteria</taxon>
        <taxon>Rhodobacterales</taxon>
        <taxon>Paracoccaceae</taxon>
        <taxon>Pikeienuella</taxon>
    </lineage>
</organism>
<accession>A0A7L5C3Z9</accession>
<feature type="transmembrane region" description="Helical" evidence="7">
    <location>
        <begin position="89"/>
        <end position="113"/>
    </location>
</feature>
<dbReference type="Gene3D" id="1.10.3720.10">
    <property type="entry name" value="MetI-like"/>
    <property type="match status" value="1"/>
</dbReference>
<keyword evidence="4 7" id="KW-0812">Transmembrane</keyword>
<keyword evidence="10" id="KW-1185">Reference proteome</keyword>
<dbReference type="Pfam" id="PF00528">
    <property type="entry name" value="BPD_transp_1"/>
    <property type="match status" value="1"/>
</dbReference>
<dbReference type="PANTHER" id="PTHR43386:SF25">
    <property type="entry name" value="PEPTIDE ABC TRANSPORTER PERMEASE PROTEIN"/>
    <property type="match status" value="1"/>
</dbReference>
<dbReference type="InterPro" id="IPR025966">
    <property type="entry name" value="OppC_N"/>
</dbReference>
<feature type="transmembrane region" description="Helical" evidence="7">
    <location>
        <begin position="21"/>
        <end position="44"/>
    </location>
</feature>
<dbReference type="PANTHER" id="PTHR43386">
    <property type="entry name" value="OLIGOPEPTIDE TRANSPORT SYSTEM PERMEASE PROTEIN APPC"/>
    <property type="match status" value="1"/>
</dbReference>
<evidence type="ECO:0000256" key="5">
    <source>
        <dbReference type="ARBA" id="ARBA00022989"/>
    </source>
</evidence>
<dbReference type="KEGG" id="hdh:G5B40_15140"/>
<proteinExistence type="inferred from homology"/>
<dbReference type="Proteomes" id="UP000503336">
    <property type="component" value="Chromosome"/>
</dbReference>
<dbReference type="InterPro" id="IPR035906">
    <property type="entry name" value="MetI-like_sf"/>
</dbReference>
<dbReference type="PROSITE" id="PS50928">
    <property type="entry name" value="ABC_TM1"/>
    <property type="match status" value="1"/>
</dbReference>